<dbReference type="EC" id="3.2.1.21" evidence="3"/>
<organism evidence="7 8">
    <name type="scientific">Laetiporus sulphureus 93-53</name>
    <dbReference type="NCBI Taxonomy" id="1314785"/>
    <lineage>
        <taxon>Eukaryota</taxon>
        <taxon>Fungi</taxon>
        <taxon>Dikarya</taxon>
        <taxon>Basidiomycota</taxon>
        <taxon>Agaricomycotina</taxon>
        <taxon>Agaricomycetes</taxon>
        <taxon>Polyporales</taxon>
        <taxon>Laetiporus</taxon>
    </lineage>
</organism>
<evidence type="ECO:0000313" key="7">
    <source>
        <dbReference type="EMBL" id="KZT03377.1"/>
    </source>
</evidence>
<dbReference type="RefSeq" id="XP_040761117.1">
    <property type="nucleotide sequence ID" value="XM_040909594.1"/>
</dbReference>
<dbReference type="Proteomes" id="UP000076871">
    <property type="component" value="Unassembled WGS sequence"/>
</dbReference>
<dbReference type="STRING" id="1314785.A0A165CSV3"/>
<comment type="catalytic activity">
    <reaction evidence="1">
        <text>Hydrolysis of terminal, non-reducing beta-D-glucosyl residues with release of beta-D-glucose.</text>
        <dbReference type="EC" id="3.2.1.21"/>
    </reaction>
</comment>
<evidence type="ECO:0000256" key="2">
    <source>
        <dbReference type="ARBA" id="ARBA00005336"/>
    </source>
</evidence>
<dbReference type="InterPro" id="IPR050288">
    <property type="entry name" value="Cellulose_deg_GH3"/>
</dbReference>
<dbReference type="Gene3D" id="2.60.40.10">
    <property type="entry name" value="Immunoglobulins"/>
    <property type="match status" value="1"/>
</dbReference>
<dbReference type="InterPro" id="IPR026891">
    <property type="entry name" value="Fn3-like"/>
</dbReference>
<evidence type="ECO:0000259" key="6">
    <source>
        <dbReference type="SMART" id="SM01217"/>
    </source>
</evidence>
<evidence type="ECO:0000256" key="1">
    <source>
        <dbReference type="ARBA" id="ARBA00000448"/>
    </source>
</evidence>
<keyword evidence="4" id="KW-0378">Hydrolase</keyword>
<sequence>MVFSGSCMRGIWGNSTGEAIADVLVGQVNPLRAHELDVREAAGGLCELWAFSPSRDCTTMALWVRQSCALRGQSLTKHRVHDRLGGRPAVRFRCLLPRSSRTPLALKAFAKVKDVKPGEIWKVAMKLDKYAVGYWEERIKGWAVERAEYGVRIGRSSAR</sequence>
<comment type="similarity">
    <text evidence="2">Belongs to the glycosyl hydrolase 3 family.</text>
</comment>
<evidence type="ECO:0000256" key="3">
    <source>
        <dbReference type="ARBA" id="ARBA00012744"/>
    </source>
</evidence>
<dbReference type="EMBL" id="KV427644">
    <property type="protein sequence ID" value="KZT03377.1"/>
    <property type="molecule type" value="Genomic_DNA"/>
</dbReference>
<dbReference type="OrthoDB" id="3036196at2759"/>
<evidence type="ECO:0000313" key="8">
    <source>
        <dbReference type="Proteomes" id="UP000076871"/>
    </source>
</evidence>
<dbReference type="GO" id="GO:0008422">
    <property type="term" value="F:beta-glucosidase activity"/>
    <property type="evidence" value="ECO:0007669"/>
    <property type="project" value="UniProtKB-EC"/>
</dbReference>
<dbReference type="InParanoid" id="A0A165CSV3"/>
<proteinExistence type="inferred from homology"/>
<dbReference type="Pfam" id="PF14310">
    <property type="entry name" value="Fn3-like"/>
    <property type="match status" value="1"/>
</dbReference>
<keyword evidence="8" id="KW-1185">Reference proteome</keyword>
<dbReference type="InterPro" id="IPR013783">
    <property type="entry name" value="Ig-like_fold"/>
</dbReference>
<feature type="domain" description="Fibronectin type III-like" evidence="6">
    <location>
        <begin position="89"/>
        <end position="157"/>
    </location>
</feature>
<protein>
    <recommendedName>
        <fullName evidence="3">beta-glucosidase</fullName>
        <ecNumber evidence="3">3.2.1.21</ecNumber>
    </recommendedName>
</protein>
<dbReference type="AlphaFoldDB" id="A0A165CSV3"/>
<evidence type="ECO:0000256" key="4">
    <source>
        <dbReference type="ARBA" id="ARBA00022801"/>
    </source>
</evidence>
<dbReference type="PANTHER" id="PTHR42715">
    <property type="entry name" value="BETA-GLUCOSIDASE"/>
    <property type="match status" value="1"/>
</dbReference>
<dbReference type="PANTHER" id="PTHR42715:SF10">
    <property type="entry name" value="BETA-GLUCOSIDASE"/>
    <property type="match status" value="1"/>
</dbReference>
<gene>
    <name evidence="7" type="ORF">LAESUDRAFT_729196</name>
</gene>
<keyword evidence="5" id="KW-0326">Glycosidase</keyword>
<dbReference type="SMART" id="SM01217">
    <property type="entry name" value="Fn3_like"/>
    <property type="match status" value="1"/>
</dbReference>
<dbReference type="GeneID" id="63826623"/>
<reference evidence="7 8" key="1">
    <citation type="journal article" date="2016" name="Mol. Biol. Evol.">
        <title>Comparative Genomics of Early-Diverging Mushroom-Forming Fungi Provides Insights into the Origins of Lignocellulose Decay Capabilities.</title>
        <authorList>
            <person name="Nagy L.G."/>
            <person name="Riley R."/>
            <person name="Tritt A."/>
            <person name="Adam C."/>
            <person name="Daum C."/>
            <person name="Floudas D."/>
            <person name="Sun H."/>
            <person name="Yadav J.S."/>
            <person name="Pangilinan J."/>
            <person name="Larsson K.H."/>
            <person name="Matsuura K."/>
            <person name="Barry K."/>
            <person name="Labutti K."/>
            <person name="Kuo R."/>
            <person name="Ohm R.A."/>
            <person name="Bhattacharya S.S."/>
            <person name="Shirouzu T."/>
            <person name="Yoshinaga Y."/>
            <person name="Martin F.M."/>
            <person name="Grigoriev I.V."/>
            <person name="Hibbett D.S."/>
        </authorList>
    </citation>
    <scope>NUCLEOTIDE SEQUENCE [LARGE SCALE GENOMIC DNA]</scope>
    <source>
        <strain evidence="7 8">93-53</strain>
    </source>
</reference>
<evidence type="ECO:0000256" key="5">
    <source>
        <dbReference type="ARBA" id="ARBA00023295"/>
    </source>
</evidence>
<name>A0A165CSV3_9APHY</name>
<accession>A0A165CSV3</accession>